<dbReference type="InterPro" id="IPR001296">
    <property type="entry name" value="Glyco_trans_1"/>
</dbReference>
<dbReference type="GO" id="GO:0016757">
    <property type="term" value="F:glycosyltransferase activity"/>
    <property type="evidence" value="ECO:0007669"/>
    <property type="project" value="InterPro"/>
</dbReference>
<dbReference type="Gene3D" id="3.40.50.2000">
    <property type="entry name" value="Glycogen Phosphorylase B"/>
    <property type="match status" value="2"/>
</dbReference>
<name>A0A833L214_UNCSA</name>
<dbReference type="Proteomes" id="UP000488506">
    <property type="component" value="Unassembled WGS sequence"/>
</dbReference>
<accession>A0A833L214</accession>
<evidence type="ECO:0000313" key="4">
    <source>
        <dbReference type="Proteomes" id="UP000488506"/>
    </source>
</evidence>
<evidence type="ECO:0000259" key="1">
    <source>
        <dbReference type="Pfam" id="PF00534"/>
    </source>
</evidence>
<feature type="domain" description="Glycosyl transferase family 1" evidence="1">
    <location>
        <begin position="183"/>
        <end position="339"/>
    </location>
</feature>
<dbReference type="Pfam" id="PF13439">
    <property type="entry name" value="Glyco_transf_4"/>
    <property type="match status" value="1"/>
</dbReference>
<dbReference type="InterPro" id="IPR050194">
    <property type="entry name" value="Glycosyltransferase_grp1"/>
</dbReference>
<organism evidence="3 4">
    <name type="scientific">Candidatus Saganbacteria bacterium</name>
    <dbReference type="NCBI Taxonomy" id="2575572"/>
    <lineage>
        <taxon>Bacteria</taxon>
        <taxon>Bacillati</taxon>
        <taxon>Saganbacteria</taxon>
    </lineage>
</organism>
<reference evidence="3 4" key="1">
    <citation type="submission" date="2019-12" db="EMBL/GenBank/DDBJ databases">
        <authorList>
            <person name="Wolfe R."/>
            <person name="Danczak R."/>
            <person name="Wilkins M."/>
        </authorList>
    </citation>
    <scope>NUCLEOTIDE SEQUENCE [LARGE SCALE GENOMIC DNA]</scope>
    <source>
        <strain evidence="3">X2_MaxBin.013</strain>
    </source>
</reference>
<dbReference type="InterPro" id="IPR028098">
    <property type="entry name" value="Glyco_trans_4-like_N"/>
</dbReference>
<keyword evidence="3" id="KW-0808">Transferase</keyword>
<sequence>MRIAFFCDSYKPYLSGVTNSIEILVKELRELGHRVYIFAPRYPGYVDFDPDIIRFPSLPTGYPNFRLALPYLIRIPEVDLIHSHSPFQTGLIARYLAHRRRVPFIYTFHTLFTRYVHYAQFIPEPLSKLALSQYIVTFCRRTDLIIAPSKMAKRVLKSWTVRNRIEIVPTGVDLSHIKEANKFQLRKKYNIPQDAKVLVYVGRLSKEKNLSFLLHSFKKLNKLSYLAIVGAGPMENEIKKAKIPNLIMVGEVKYPEILSYYSIGDIFVFSSTTETQGLVLAEAKAAGLPAVALFAGGLVDTVRSGIDGYLTTKEGFVEHIKLLLTDEKLREKMGKAAREDIINRFSSTAIAKKVECLYNEALNKGA</sequence>
<feature type="domain" description="Glycosyltransferase subfamily 4-like N-terminal" evidence="2">
    <location>
        <begin position="15"/>
        <end position="175"/>
    </location>
</feature>
<dbReference type="AlphaFoldDB" id="A0A833L214"/>
<evidence type="ECO:0000259" key="2">
    <source>
        <dbReference type="Pfam" id="PF13439"/>
    </source>
</evidence>
<comment type="caution">
    <text evidence="3">The sequence shown here is derived from an EMBL/GenBank/DDBJ whole genome shotgun (WGS) entry which is preliminary data.</text>
</comment>
<dbReference type="Pfam" id="PF00534">
    <property type="entry name" value="Glycos_transf_1"/>
    <property type="match status" value="1"/>
</dbReference>
<gene>
    <name evidence="3" type="ORF">FD145_306</name>
</gene>
<dbReference type="PANTHER" id="PTHR45947:SF3">
    <property type="entry name" value="SULFOQUINOVOSYL TRANSFERASE SQD2"/>
    <property type="match status" value="1"/>
</dbReference>
<protein>
    <submittedName>
        <fullName evidence="3">Group 1 glycosyl transferase</fullName>
    </submittedName>
</protein>
<dbReference type="EMBL" id="WPAF01000003">
    <property type="protein sequence ID" value="KAF0134925.1"/>
    <property type="molecule type" value="Genomic_DNA"/>
</dbReference>
<dbReference type="PANTHER" id="PTHR45947">
    <property type="entry name" value="SULFOQUINOVOSYL TRANSFERASE SQD2"/>
    <property type="match status" value="1"/>
</dbReference>
<proteinExistence type="predicted"/>
<evidence type="ECO:0000313" key="3">
    <source>
        <dbReference type="EMBL" id="KAF0134925.1"/>
    </source>
</evidence>
<dbReference type="SUPFAM" id="SSF53756">
    <property type="entry name" value="UDP-Glycosyltransferase/glycogen phosphorylase"/>
    <property type="match status" value="1"/>
</dbReference>